<organism evidence="2 3">
    <name type="scientific">Aldrovandia affinis</name>
    <dbReference type="NCBI Taxonomy" id="143900"/>
    <lineage>
        <taxon>Eukaryota</taxon>
        <taxon>Metazoa</taxon>
        <taxon>Chordata</taxon>
        <taxon>Craniata</taxon>
        <taxon>Vertebrata</taxon>
        <taxon>Euteleostomi</taxon>
        <taxon>Actinopterygii</taxon>
        <taxon>Neopterygii</taxon>
        <taxon>Teleostei</taxon>
        <taxon>Notacanthiformes</taxon>
        <taxon>Halosauridae</taxon>
        <taxon>Aldrovandia</taxon>
    </lineage>
</organism>
<evidence type="ECO:0000256" key="1">
    <source>
        <dbReference type="SAM" id="MobiDB-lite"/>
    </source>
</evidence>
<dbReference type="EMBL" id="JAINUG010000054">
    <property type="protein sequence ID" value="KAJ8404378.1"/>
    <property type="molecule type" value="Genomic_DNA"/>
</dbReference>
<dbReference type="Proteomes" id="UP001221898">
    <property type="component" value="Unassembled WGS sequence"/>
</dbReference>
<feature type="compositionally biased region" description="Basic and acidic residues" evidence="1">
    <location>
        <begin position="122"/>
        <end position="137"/>
    </location>
</feature>
<feature type="compositionally biased region" description="Basic residues" evidence="1">
    <location>
        <begin position="162"/>
        <end position="174"/>
    </location>
</feature>
<feature type="compositionally biased region" description="Polar residues" evidence="1">
    <location>
        <begin position="149"/>
        <end position="158"/>
    </location>
</feature>
<proteinExistence type="predicted"/>
<reference evidence="2" key="1">
    <citation type="journal article" date="2023" name="Science">
        <title>Genome structures resolve the early diversification of teleost fishes.</title>
        <authorList>
            <person name="Parey E."/>
            <person name="Louis A."/>
            <person name="Montfort J."/>
            <person name="Bouchez O."/>
            <person name="Roques C."/>
            <person name="Iampietro C."/>
            <person name="Lluch J."/>
            <person name="Castinel A."/>
            <person name="Donnadieu C."/>
            <person name="Desvignes T."/>
            <person name="Floi Bucao C."/>
            <person name="Jouanno E."/>
            <person name="Wen M."/>
            <person name="Mejri S."/>
            <person name="Dirks R."/>
            <person name="Jansen H."/>
            <person name="Henkel C."/>
            <person name="Chen W.J."/>
            <person name="Zahm M."/>
            <person name="Cabau C."/>
            <person name="Klopp C."/>
            <person name="Thompson A.W."/>
            <person name="Robinson-Rechavi M."/>
            <person name="Braasch I."/>
            <person name="Lecointre G."/>
            <person name="Bobe J."/>
            <person name="Postlethwait J.H."/>
            <person name="Berthelot C."/>
            <person name="Roest Crollius H."/>
            <person name="Guiguen Y."/>
        </authorList>
    </citation>
    <scope>NUCLEOTIDE SEQUENCE</scope>
    <source>
        <strain evidence="2">NC1722</strain>
    </source>
</reference>
<name>A0AAD7SKX6_9TELE</name>
<dbReference type="AlphaFoldDB" id="A0AAD7SKX6"/>
<evidence type="ECO:0000313" key="2">
    <source>
        <dbReference type="EMBL" id="KAJ8404378.1"/>
    </source>
</evidence>
<feature type="region of interest" description="Disordered" evidence="1">
    <location>
        <begin position="97"/>
        <end position="251"/>
    </location>
</feature>
<protein>
    <submittedName>
        <fullName evidence="2">Uncharacterized protein</fullName>
    </submittedName>
</protein>
<accession>A0AAD7SKX6</accession>
<gene>
    <name evidence="2" type="ORF">AAFF_G00341510</name>
</gene>
<evidence type="ECO:0000313" key="3">
    <source>
        <dbReference type="Proteomes" id="UP001221898"/>
    </source>
</evidence>
<keyword evidence="3" id="KW-1185">Reference proteome</keyword>
<sequence length="251" mass="27227">MPGTWAYSPALEASIARGGNDSGFISRSGGCQTEASERGADNPGLLCTVPQHWGSWLALAPRPSQVTRLESIWADRQYVIKRAESIFLIPETGDGDGGRIQKARKPRTSYTTRALVPPGPHRNTERSGRAPDTERRVTRFGRYHARESSGGQLHSEASASHLVRKRPACRRREKGFRVKEAQLTGNGPVDFPSWTRPGSGGLRGFGPARPGFPETGRKSLGRLRRSGGFHCKGESATAGMRTGARAPAEAR</sequence>
<comment type="caution">
    <text evidence="2">The sequence shown here is derived from an EMBL/GenBank/DDBJ whole genome shotgun (WGS) entry which is preliminary data.</text>
</comment>